<evidence type="ECO:0000256" key="4">
    <source>
        <dbReference type="ARBA" id="ARBA00022982"/>
    </source>
</evidence>
<dbReference type="SUPFAM" id="SSF49299">
    <property type="entry name" value="PKD domain"/>
    <property type="match status" value="1"/>
</dbReference>
<dbReference type="InterPro" id="IPR002324">
    <property type="entry name" value="Cyt_c_ID"/>
</dbReference>
<feature type="compositionally biased region" description="Basic and acidic residues" evidence="7">
    <location>
        <begin position="196"/>
        <end position="205"/>
    </location>
</feature>
<evidence type="ECO:0000256" key="5">
    <source>
        <dbReference type="ARBA" id="ARBA00023004"/>
    </source>
</evidence>
<dbReference type="PRINTS" id="PR00606">
    <property type="entry name" value="CYTCHROMECID"/>
</dbReference>
<protein>
    <submittedName>
        <fullName evidence="11">PKD domain-containing protein</fullName>
    </submittedName>
</protein>
<dbReference type="InterPro" id="IPR000601">
    <property type="entry name" value="PKD_dom"/>
</dbReference>
<dbReference type="RefSeq" id="WP_111370471.1">
    <property type="nucleotide sequence ID" value="NZ_CP029480.1"/>
</dbReference>
<evidence type="ECO:0000256" key="7">
    <source>
        <dbReference type="SAM" id="MobiDB-lite"/>
    </source>
</evidence>
<feature type="binding site" description="covalent" evidence="6">
    <location>
        <position position="648"/>
    </location>
    <ligand>
        <name>heme c</name>
        <dbReference type="ChEBI" id="CHEBI:61717"/>
    </ligand>
</feature>
<dbReference type="CDD" id="cd04084">
    <property type="entry name" value="CBM6_xylanase-like"/>
    <property type="match status" value="1"/>
</dbReference>
<dbReference type="InterPro" id="IPR022409">
    <property type="entry name" value="PKD/Chitinase_dom"/>
</dbReference>
<feature type="region of interest" description="Disordered" evidence="7">
    <location>
        <begin position="848"/>
        <end position="876"/>
    </location>
</feature>
<dbReference type="CDD" id="cd00146">
    <property type="entry name" value="PKD"/>
    <property type="match status" value="1"/>
</dbReference>
<dbReference type="Pfam" id="PF07995">
    <property type="entry name" value="GSDH"/>
    <property type="match status" value="1"/>
</dbReference>
<evidence type="ECO:0000313" key="11">
    <source>
        <dbReference type="EMBL" id="AWV97369.1"/>
    </source>
</evidence>
<keyword evidence="3 6" id="KW-0479">Metal-binding</keyword>
<dbReference type="EMBL" id="CP029480">
    <property type="protein sequence ID" value="AWV97369.1"/>
    <property type="molecule type" value="Genomic_DNA"/>
</dbReference>
<evidence type="ECO:0000256" key="3">
    <source>
        <dbReference type="ARBA" id="ARBA00022723"/>
    </source>
</evidence>
<dbReference type="InterPro" id="IPR035986">
    <property type="entry name" value="PKD_dom_sf"/>
</dbReference>
<gene>
    <name evidence="11" type="ORF">DJ013_03955</name>
</gene>
<dbReference type="PANTHER" id="PTHR19328">
    <property type="entry name" value="HEDGEHOG-INTERACTING PROTEIN"/>
    <property type="match status" value="1"/>
</dbReference>
<dbReference type="GO" id="GO:0020037">
    <property type="term" value="F:heme binding"/>
    <property type="evidence" value="ECO:0007669"/>
    <property type="project" value="InterPro"/>
</dbReference>
<organism evidence="11 12">
    <name type="scientific">Arcticibacterium luteifluviistationis</name>
    <dbReference type="NCBI Taxonomy" id="1784714"/>
    <lineage>
        <taxon>Bacteria</taxon>
        <taxon>Pseudomonadati</taxon>
        <taxon>Bacteroidota</taxon>
        <taxon>Cytophagia</taxon>
        <taxon>Cytophagales</taxon>
        <taxon>Leadbetterellaceae</taxon>
        <taxon>Arcticibacterium</taxon>
    </lineage>
</organism>
<dbReference type="InterPro" id="IPR005084">
    <property type="entry name" value="CBM6"/>
</dbReference>
<feature type="domain" description="PKD" evidence="9">
    <location>
        <begin position="474"/>
        <end position="559"/>
    </location>
</feature>
<evidence type="ECO:0000256" key="2">
    <source>
        <dbReference type="ARBA" id="ARBA00022617"/>
    </source>
</evidence>
<evidence type="ECO:0000313" key="12">
    <source>
        <dbReference type="Proteomes" id="UP000249873"/>
    </source>
</evidence>
<keyword evidence="4" id="KW-0249">Electron transport</keyword>
<dbReference type="Pfam" id="PF03422">
    <property type="entry name" value="CBM_6"/>
    <property type="match status" value="1"/>
</dbReference>
<dbReference type="Pfam" id="PF18911">
    <property type="entry name" value="PKD_4"/>
    <property type="match status" value="1"/>
</dbReference>
<dbReference type="AlphaFoldDB" id="A0A2Z4G841"/>
<feature type="domain" description="Cytochrome c" evidence="10">
    <location>
        <begin position="634"/>
        <end position="719"/>
    </location>
</feature>
<keyword evidence="8" id="KW-0732">Signal</keyword>
<dbReference type="GO" id="GO:0005506">
    <property type="term" value="F:iron ion binding"/>
    <property type="evidence" value="ECO:0007669"/>
    <property type="project" value="InterPro"/>
</dbReference>
<dbReference type="Gene3D" id="2.60.40.10">
    <property type="entry name" value="Immunoglobulins"/>
    <property type="match status" value="1"/>
</dbReference>
<dbReference type="GO" id="GO:0030246">
    <property type="term" value="F:carbohydrate binding"/>
    <property type="evidence" value="ECO:0007669"/>
    <property type="project" value="InterPro"/>
</dbReference>
<dbReference type="KEGG" id="als:DJ013_03955"/>
<feature type="binding site" description="covalent" evidence="6">
    <location>
        <position position="697"/>
    </location>
    <ligand>
        <name>heme c</name>
        <dbReference type="ChEBI" id="CHEBI:61717"/>
    </ligand>
</feature>
<feature type="signal peptide" evidence="8">
    <location>
        <begin position="1"/>
        <end position="21"/>
    </location>
</feature>
<dbReference type="SMART" id="SM00089">
    <property type="entry name" value="PKD"/>
    <property type="match status" value="1"/>
</dbReference>
<dbReference type="InterPro" id="IPR013783">
    <property type="entry name" value="Ig-like_fold"/>
</dbReference>
<dbReference type="InterPro" id="IPR036909">
    <property type="entry name" value="Cyt_c-like_dom_sf"/>
</dbReference>
<dbReference type="InterPro" id="IPR011041">
    <property type="entry name" value="Quinoprot_gluc/sorb_DH_b-prop"/>
</dbReference>
<accession>A0A2Z4G841</accession>
<dbReference type="Pfam" id="PF00034">
    <property type="entry name" value="Cytochrom_C"/>
    <property type="match status" value="1"/>
</dbReference>
<dbReference type="Proteomes" id="UP000249873">
    <property type="component" value="Chromosome"/>
</dbReference>
<name>A0A2Z4G841_9BACT</name>
<keyword evidence="12" id="KW-1185">Reference proteome</keyword>
<evidence type="ECO:0000256" key="1">
    <source>
        <dbReference type="ARBA" id="ARBA00022448"/>
    </source>
</evidence>
<sequence>MKYLFSALVFMLMLNACTSSSTNDPNEKPEDNRFTEVELARGLDEPMEMTFLPDNKILIVERKGGLKLVNETTKETASAGWVEVNTKYTNKEGNVREAEEGLMGVVLDPNFKENNWIYMYYADPETAKHVLARWEFKDDYLVDESKKVILEVPTQRQECCHTGGGMTWDAQGNLFLTVGNNTVNPRSGASNLNEAPGHENEDDQRAPGNSNDLRGKILRIHPESDGTYTIPEGNLFPVGTEKTRPEIYTMGHRNPWRPTLDSKTGYLYWGEVGPDASKDSIWGPMGYDEFNQAKKAGYFGWPYLIGNNRPYNRYNSEDGTYGEAFDPNNLVNESVNNTGIRELPEAVPAFLYYPYGPSPEFPLMGTAGRSATGGPVYRQADFKDAARPWPAYYEGKWLITEFMRGWIIAVTMDENGDYVSMEKVLPEKNFSGAMDMDFGPNGDLYVLEYGTAWFKGNDNSRLVKLEYNAGNRKPVVAASSDINSGKIPLTVNFSGEGTTDYDGDKLSYEWKISKDGVEEGTVSGETASYTFENSGDYVVELTVTDSEKATNSTSFSITAGNEAPAISLSLDKENKTFYYGERELPFEVKVTDAEDGSTENGISADEVAVTFDYVPAGYDPIEMAANHATADAMASFAVGKNLIEASDCISCHQFDTKSIGPSYKAVSERYPNNKKNRELLVDKVINGGSGVWGEHGMSAHPDLDKADASRMVDFILSMSSTGGTPSLGLSGVVKPIKPDYEFEEGSFVLRAAYKDKGGSGVKPLLKENVVVLRSPDMKPHAAEFKKSVEVLTASGNSFYAVGDKSYIGYKNIDLSGVKNIMVYIQNSERSGTKGGTVELHLDSPDGAVISTSEDIPTNTPRGARRPPAGVSMKDWRRQNSSKATLNVPANAAGFHDVYLVFRNADATSNDYLMKLDEVSFSNK</sequence>
<keyword evidence="2 6" id="KW-0349">Heme</keyword>
<dbReference type="PROSITE" id="PS51007">
    <property type="entry name" value="CYTC"/>
    <property type="match status" value="1"/>
</dbReference>
<dbReference type="GO" id="GO:0009055">
    <property type="term" value="F:electron transfer activity"/>
    <property type="evidence" value="ECO:0007669"/>
    <property type="project" value="InterPro"/>
</dbReference>
<dbReference type="InterPro" id="IPR009056">
    <property type="entry name" value="Cyt_c-like_dom"/>
</dbReference>
<feature type="binding site" description="covalent" evidence="6">
    <location>
        <position position="652"/>
    </location>
    <ligand>
        <name>heme c</name>
        <dbReference type="ChEBI" id="CHEBI:61717"/>
    </ligand>
</feature>
<comment type="PTM">
    <text evidence="6">Binds 1 heme c group covalently per subunit.</text>
</comment>
<dbReference type="SUPFAM" id="SSF50952">
    <property type="entry name" value="Soluble quinoprotein glucose dehydrogenase"/>
    <property type="match status" value="1"/>
</dbReference>
<evidence type="ECO:0000259" key="10">
    <source>
        <dbReference type="PROSITE" id="PS51007"/>
    </source>
</evidence>
<dbReference type="Gene3D" id="2.60.120.260">
    <property type="entry name" value="Galactose-binding domain-like"/>
    <property type="match status" value="1"/>
</dbReference>
<feature type="compositionally biased region" description="Polar residues" evidence="7">
    <location>
        <begin position="179"/>
        <end position="193"/>
    </location>
</feature>
<dbReference type="Gene3D" id="2.120.10.30">
    <property type="entry name" value="TolB, C-terminal domain"/>
    <property type="match status" value="1"/>
</dbReference>
<dbReference type="Gene3D" id="1.10.760.10">
    <property type="entry name" value="Cytochrome c-like domain"/>
    <property type="match status" value="1"/>
</dbReference>
<feature type="compositionally biased region" description="Polar residues" evidence="7">
    <location>
        <begin position="849"/>
        <end position="860"/>
    </location>
</feature>
<feature type="region of interest" description="Disordered" evidence="7">
    <location>
        <begin position="179"/>
        <end position="212"/>
    </location>
</feature>
<evidence type="ECO:0000256" key="8">
    <source>
        <dbReference type="SAM" id="SignalP"/>
    </source>
</evidence>
<dbReference type="PANTHER" id="PTHR19328:SF75">
    <property type="entry name" value="ALDOSE SUGAR DEHYDROGENASE YLII"/>
    <property type="match status" value="1"/>
</dbReference>
<dbReference type="InterPro" id="IPR011042">
    <property type="entry name" value="6-blade_b-propeller_TolB-like"/>
</dbReference>
<dbReference type="InterPro" id="IPR012938">
    <property type="entry name" value="Glc/Sorbosone_DH"/>
</dbReference>
<evidence type="ECO:0000259" key="9">
    <source>
        <dbReference type="PROSITE" id="PS50093"/>
    </source>
</evidence>
<keyword evidence="5 6" id="KW-0408">Iron</keyword>
<keyword evidence="1" id="KW-0813">Transport</keyword>
<feature type="chain" id="PRO_5016317605" evidence="8">
    <location>
        <begin position="22"/>
        <end position="923"/>
    </location>
</feature>
<proteinExistence type="predicted"/>
<dbReference type="OrthoDB" id="9816308at2"/>
<dbReference type="SUPFAM" id="SSF46626">
    <property type="entry name" value="Cytochrome c"/>
    <property type="match status" value="1"/>
</dbReference>
<reference evidence="11 12" key="1">
    <citation type="submission" date="2018-05" db="EMBL/GenBank/DDBJ databases">
        <title>Complete genome sequence of Arcticibacterium luteifluviistationis SM1504T, a cytophagaceae bacterium isolated from Arctic surface seawater.</title>
        <authorList>
            <person name="Li Y."/>
            <person name="Qin Q.-L."/>
        </authorList>
    </citation>
    <scope>NUCLEOTIDE SEQUENCE [LARGE SCALE GENOMIC DNA]</scope>
    <source>
        <strain evidence="11 12">SM1504</strain>
    </source>
</reference>
<dbReference type="PROSITE" id="PS50093">
    <property type="entry name" value="PKD"/>
    <property type="match status" value="1"/>
</dbReference>
<evidence type="ECO:0000256" key="6">
    <source>
        <dbReference type="PIRSR" id="PIRSR602324-1"/>
    </source>
</evidence>